<evidence type="ECO:0000259" key="1">
    <source>
        <dbReference type="PROSITE" id="PS50853"/>
    </source>
</evidence>
<dbReference type="GO" id="GO:0008233">
    <property type="term" value="F:peptidase activity"/>
    <property type="evidence" value="ECO:0007669"/>
    <property type="project" value="UniProtKB-KW"/>
</dbReference>
<dbReference type="InterPro" id="IPR003961">
    <property type="entry name" value="FN3_dom"/>
</dbReference>
<dbReference type="GO" id="GO:0006508">
    <property type="term" value="P:proteolysis"/>
    <property type="evidence" value="ECO:0007669"/>
    <property type="project" value="UniProtKB-KW"/>
</dbReference>
<dbReference type="SMART" id="SM00060">
    <property type="entry name" value="FN3"/>
    <property type="match status" value="2"/>
</dbReference>
<protein>
    <submittedName>
        <fullName evidence="2">Cysteine protease</fullName>
    </submittedName>
</protein>
<dbReference type="Proteomes" id="UP000245263">
    <property type="component" value="Chromosome 2"/>
</dbReference>
<accession>A0ABN6KNG7</accession>
<keyword evidence="2" id="KW-0645">Protease</keyword>
<reference evidence="2 3" key="1">
    <citation type="submission" date="2021-08" db="EMBL/GenBank/DDBJ databases">
        <title>Complete genome sequence of Leptospira kobayashii strain E30.</title>
        <authorList>
            <person name="Nakao R."/>
            <person name="Nakamura S."/>
            <person name="Masuzawa T."/>
            <person name="Koizumi N."/>
        </authorList>
    </citation>
    <scope>NUCLEOTIDE SEQUENCE [LARGE SCALE GENOMIC DNA]</scope>
    <source>
        <strain evidence="2 3">E30</strain>
    </source>
</reference>
<dbReference type="Gene3D" id="3.90.70.10">
    <property type="entry name" value="Cysteine proteinases"/>
    <property type="match status" value="1"/>
</dbReference>
<feature type="domain" description="Fibronectin type-III" evidence="1">
    <location>
        <begin position="316"/>
        <end position="406"/>
    </location>
</feature>
<dbReference type="Pfam" id="PF00112">
    <property type="entry name" value="Peptidase_C1"/>
    <property type="match status" value="1"/>
</dbReference>
<evidence type="ECO:0000313" key="3">
    <source>
        <dbReference type="Proteomes" id="UP000245263"/>
    </source>
</evidence>
<organism evidence="2 3">
    <name type="scientific">Leptospira kobayashii</name>
    <dbReference type="NCBI Taxonomy" id="1917830"/>
    <lineage>
        <taxon>Bacteria</taxon>
        <taxon>Pseudomonadati</taxon>
        <taxon>Spirochaetota</taxon>
        <taxon>Spirochaetia</taxon>
        <taxon>Leptospirales</taxon>
        <taxon>Leptospiraceae</taxon>
        <taxon>Leptospira</taxon>
    </lineage>
</organism>
<dbReference type="SUPFAM" id="SSF49265">
    <property type="entry name" value="Fibronectin type III"/>
    <property type="match status" value="2"/>
</dbReference>
<dbReference type="SUPFAM" id="SSF54001">
    <property type="entry name" value="Cysteine proteinases"/>
    <property type="match status" value="1"/>
</dbReference>
<dbReference type="InterPro" id="IPR000668">
    <property type="entry name" value="Peptidase_C1A_C"/>
</dbReference>
<dbReference type="EMBL" id="AP025029">
    <property type="protein sequence ID" value="BDA80811.1"/>
    <property type="molecule type" value="Genomic_DNA"/>
</dbReference>
<gene>
    <name evidence="2" type="ORF">LPTSP3_g37410</name>
</gene>
<keyword evidence="2" id="KW-0378">Hydrolase</keyword>
<dbReference type="PROSITE" id="PS50853">
    <property type="entry name" value="FN3"/>
    <property type="match status" value="2"/>
</dbReference>
<evidence type="ECO:0000313" key="2">
    <source>
        <dbReference type="EMBL" id="BDA80811.1"/>
    </source>
</evidence>
<dbReference type="RefSeq" id="WP_109022375.1">
    <property type="nucleotide sequence ID" value="NZ_AP025029.1"/>
</dbReference>
<dbReference type="InterPro" id="IPR036116">
    <property type="entry name" value="FN3_sf"/>
</dbReference>
<feature type="domain" description="Fibronectin type-III" evidence="1">
    <location>
        <begin position="605"/>
        <end position="696"/>
    </location>
</feature>
<dbReference type="CDD" id="cd02619">
    <property type="entry name" value="Peptidase_C1"/>
    <property type="match status" value="1"/>
</dbReference>
<dbReference type="InterPro" id="IPR038765">
    <property type="entry name" value="Papain-like_cys_pep_sf"/>
</dbReference>
<dbReference type="Gene3D" id="2.60.40.10">
    <property type="entry name" value="Immunoglobulins"/>
    <property type="match status" value="3"/>
</dbReference>
<dbReference type="InterPro" id="IPR013783">
    <property type="entry name" value="Ig-like_fold"/>
</dbReference>
<name>A0ABN6KNG7_9LEPT</name>
<sequence>MEKRRIALLSIFGLVALSAAGFYSRPVTGNSETKSLRFPSGLIPDPYELYESLPSYRALDEDKIPKETNLSDSFPPPGDQGNQKSSVGFAVGFGLISYFEAEKNKRGNISSINPISKEGQSVFYSPAYIYNQLNGGKDSGASLLEGLILAQSRGSVPLKEMNYTPSQFRSKPGANQIELGRETRFARIFKIDSNELFHLKHSISKRNPVVISFLTYENFLEAHGSAVYQTTSGELLGAQSLVLIGYDDDKKAFRAWNSWGREWGDSGYLWVSYSLIQRLTRAAYTATPATDSKLYSEKQVLAILDEIPSTGRDLRPPNEIYVTRGEFKDKIRVTWSKDPKAIGYEIYRKRKGESRFQNVGLSRQTQFDDFGAQTNLAYTYRVASLDEHRISLPSHDSNEGYSTSDPKTNEIVPITNLTASIGKYYDRITLEWDSHLTADQYSIYKWNPSTKIFRFLGKSDKPSYVDYKASKNGDAELYRVFPHRKNLIGEGSKYVSGFLDPGKNIKLIPSQVSASKGLYSNKVVIEWDGSTNATEYVVFRRKNVDDEWSKIGRTAKTNFTDENPPLTENDYAVSAVFDNHYLSAPSDYDTGYATSLSKRAEISPTPQIINISETPAKSSVSISWKKQSNVEKYSVLVRKKEEKDWNLVSNPEGNADQTVISNLEKNEFYFVSIRAKESDKEESLASTPVVIVLSEVVKDIKKVRTFGESTITKFVGPWTAMYWDGKSNVKPVKLEIISDDSLEEYTLKWNDKEFYRGKFAIDSHILEEKGKWKINLSPSADSLSAEFKEKSLLPEKGHLSFVRE</sequence>
<keyword evidence="3" id="KW-1185">Reference proteome</keyword>
<proteinExistence type="predicted"/>
<dbReference type="CDD" id="cd00063">
    <property type="entry name" value="FN3"/>
    <property type="match status" value="2"/>
</dbReference>